<protein>
    <recommendedName>
        <fullName evidence="2">Alpha-2-macroglobulin domain-containing protein</fullName>
    </recommendedName>
</protein>
<dbReference type="InterPro" id="IPR041246">
    <property type="entry name" value="Bact_MG10"/>
</dbReference>
<dbReference type="OrthoDB" id="9767116at2"/>
<dbReference type="Gene3D" id="2.60.40.1930">
    <property type="match status" value="1"/>
</dbReference>
<dbReference type="Pfam" id="PF01835">
    <property type="entry name" value="MG2"/>
    <property type="match status" value="1"/>
</dbReference>
<proteinExistence type="inferred from homology"/>
<dbReference type="InterPro" id="IPR001599">
    <property type="entry name" value="Macroglobln_a2"/>
</dbReference>
<evidence type="ECO:0000256" key="1">
    <source>
        <dbReference type="ARBA" id="ARBA00010556"/>
    </source>
</evidence>
<dbReference type="Gene3D" id="1.50.10.20">
    <property type="match status" value="1"/>
</dbReference>
<comment type="similarity">
    <text evidence="1">Belongs to the protease inhibitor I39 (alpha-2-macroglobulin) family. Bacterial alpha-2-macroglobulin subfamily.</text>
</comment>
<dbReference type="InterPro" id="IPR008930">
    <property type="entry name" value="Terpenoid_cyclase/PrenylTrfase"/>
</dbReference>
<comment type="caution">
    <text evidence="3">The sequence shown here is derived from an EMBL/GenBank/DDBJ whole genome shotgun (WGS) entry which is preliminary data.</text>
</comment>
<dbReference type="EMBL" id="AGEK01000005">
    <property type="protein sequence ID" value="EHO74848.1"/>
    <property type="molecule type" value="Genomic_DNA"/>
</dbReference>
<dbReference type="Gene3D" id="2.20.130.20">
    <property type="match status" value="1"/>
</dbReference>
<organism evidence="3 4">
    <name type="scientific">Segatella maculosa OT 289</name>
    <dbReference type="NCBI Taxonomy" id="999422"/>
    <lineage>
        <taxon>Bacteria</taxon>
        <taxon>Pseudomonadati</taxon>
        <taxon>Bacteroidota</taxon>
        <taxon>Bacteroidia</taxon>
        <taxon>Bacteroidales</taxon>
        <taxon>Prevotellaceae</taxon>
        <taxon>Segatella</taxon>
    </lineage>
</organism>
<dbReference type="STRING" id="999422.HMPREF9944_00085"/>
<dbReference type="GO" id="GO:0004866">
    <property type="term" value="F:endopeptidase inhibitor activity"/>
    <property type="evidence" value="ECO:0007669"/>
    <property type="project" value="InterPro"/>
</dbReference>
<reference evidence="3 4" key="1">
    <citation type="submission" date="2011-12" db="EMBL/GenBank/DDBJ databases">
        <title>The Genome Sequence of Prevotella maculosa OT 289.</title>
        <authorList>
            <consortium name="The Broad Institute Genome Sequencing Platform"/>
            <person name="Earl A."/>
            <person name="Ward D."/>
            <person name="Feldgarden M."/>
            <person name="Gevers D."/>
            <person name="Izard J."/>
            <person name="Blanton J.M."/>
            <person name="Mathney J."/>
            <person name="Tanner A.C."/>
            <person name="Dewhirst F.E."/>
            <person name="Young S.K."/>
            <person name="Zeng Q."/>
            <person name="Gargeya S."/>
            <person name="Fitzgerald M."/>
            <person name="Haas B."/>
            <person name="Abouelleil A."/>
            <person name="Alvarado L."/>
            <person name="Arachchi H.M."/>
            <person name="Berlin A."/>
            <person name="Chapman S.B."/>
            <person name="Gearin G."/>
            <person name="Goldberg J."/>
            <person name="Griggs A."/>
            <person name="Gujja S."/>
            <person name="Hansen M."/>
            <person name="Heiman D."/>
            <person name="Howarth C."/>
            <person name="Larimer J."/>
            <person name="Lui A."/>
            <person name="MacDonald P.J.P."/>
            <person name="McCowen C."/>
            <person name="Montmayeur A."/>
            <person name="Murphy C."/>
            <person name="Neiman D."/>
            <person name="Pearson M."/>
            <person name="Priest M."/>
            <person name="Roberts A."/>
            <person name="Saif S."/>
            <person name="Shea T."/>
            <person name="Sisk P."/>
            <person name="Stolte C."/>
            <person name="Sykes S."/>
            <person name="Wortman J."/>
            <person name="Nusbaum C."/>
            <person name="Birren B."/>
        </authorList>
    </citation>
    <scope>NUCLEOTIDE SEQUENCE [LARGE SCALE GENOMIC DNA]</scope>
    <source>
        <strain evidence="3 4">OT 289</strain>
    </source>
</reference>
<dbReference type="Pfam" id="PF00207">
    <property type="entry name" value="A2M"/>
    <property type="match status" value="1"/>
</dbReference>
<evidence type="ECO:0000259" key="2">
    <source>
        <dbReference type="SMART" id="SM01360"/>
    </source>
</evidence>
<dbReference type="InterPro" id="IPR051802">
    <property type="entry name" value="YfhM-like"/>
</dbReference>
<sequence>MPPRAERCVGGRSSKQRMDMKKAICTIVVALMMPLAVMADSYGSLWKQYELLQRKNQPRSAIHVLEQIAAKARADKAYGQLIKAQFGLMDAWEDLAPDSLGPQLQRLRGEALRAEKTDRAAAAIYYSVLGSRYRDRFAGNADSMEVADALLRKSMQEPALLAATKAENYEPLMIGGSDSQIFHNDLLHVLGFVTKDYRTLHRWYDAHGNRSAACYCALQLLKDERQDNVFESKKSKYLQRLDSLITCYGDLPVGGELGIARYEFMDLADDVSAEEKMNYLNYALAKWGTWPRMNILRNARSRLTLPSFLAECGPQVLLPHKERVVRIRQLTNIQSLTMSVTRLNTKAYCPLNPADKHDYAKIEKLLLAPTTTSVTHRYVGLPNYKVSSDSMTVGPLEKGVYLIEFTTDNKDIRPVRMLLHVSDMYVLESGLPNDRMRLIAMSATTGRPIANAKIRIFSRTYQESKRSLKATLTVDRQGEASYKRSKEEYDVYCQAFTAADDFCPPCSSTSYYASGNDYWKEDEEDFITRQVQLFTDRSLYRPGQQVRVSMVDFTVNDRTKKASVNANDSIALTLYDADYKETETKKVRTDEYGTASVVFDLPKSGKTGLFTIEANDDFETSFHVEEYKRPTFTVDFTPYTKSYKNGDTISVEGTAKSYAGVPVQGAKVVCSVVRRPNWFWWRGSDESRVTVKEDTLMTDEAGHFVIRVPLHLPEGKNNLPRYYTYDISATVTDGAGESHEGMIALPFGNRSVYFNCNLPERINRDSLTRFTFIYKNLAGENVAAKVYYKVDDAPYQANSNEEVSLDYPRLKSGYHTLEAVCGEDTLRRSFVLFSLKDKRPTENTPDWCYTTSNQFGNDGKPVYVQLGSSLKDVYVAYTMLSGSKVLESGTFTLNDEMYTRAFKYKETYLDGITVAYAWVKDGVLHSHNINIRRPDPQLNLHAKWITFRDRLTPGQHETWTLQLTDKDGKPARAQLMATMYDMSLDDIYLHSWDTGVRFSWDLASIQWAGTRFDNWQFYGEMPLKLLNVRGFNFTHIGWDIASHLQGKVYGLRGMKNESMSDTVVLAKEEVASNLFGARSSELHEEVVTTGYAPRKKREADMPKPQKSISLRKNFNETAFFFPALQTDSKGNVSLKFTLPESVTTWRLLGYTHDKDMNDALIEATAVAKKSVMIMPNMPRFVRMGDKAVLSNRIVNTTDKPLSAQVEMHLLDSKTEKQVMAETKSITLEANATANANFVFVPSQLRAMGYQGDAVVCRMTIEGKAFSDGEQHLLPILSDMEHVVTTLAFSQHEPGTKTFDIDKLFPVKEDSNKLTVSYTNNPAWMMVEALPTVAHASTKDAISLAAKYYANTLSAYLMQLAGQTDSLEAANRYKEEALFGLRQLQRADGSFSWWPGMSGSLYMTVAVTEMLQRLNMMTGEQQATRNLIANSMKFMAKEVKKDVVRLKAWEAKGYKNLLPSETDLQYLYICALRKENLDNADNKYLLNLVEKRHTLFTIYGKAMMAVILGRNGHNMKLAQEHLKSLKEYTVYTDEMGRYFDTKRAGYSWFDYRIPTEVAAIEALKIITPNDKQTISEMQRWLLQSKRTQSWDTPINCVDAVYAFMQGETKESLTNYGNNTLLTLNGEKLCTTEPTAGRAVVKAEKTGKTFGTLTAEKQSNNISWGAIYAEYDQKLKDIDSQATQLAVTRQLINADGKMAKINQDFKVGDKIKVRITLKADRDYDFVEVEDKRPACLEPVDQTSGYNFRYYYAPGDRATRYYFDRLPKGTHIIETEYYIDREGSYSSGICTARCTYSPEFAGRDKAIQLNNEK</sequence>
<gene>
    <name evidence="3" type="ORF">HMPREF9944_00085</name>
</gene>
<dbReference type="InterPro" id="IPR002890">
    <property type="entry name" value="MG2"/>
</dbReference>
<evidence type="ECO:0000313" key="4">
    <source>
        <dbReference type="Proteomes" id="UP000003167"/>
    </source>
</evidence>
<dbReference type="SUPFAM" id="SSF48239">
    <property type="entry name" value="Terpenoid cyclases/Protein prenyltransferases"/>
    <property type="match status" value="1"/>
</dbReference>
<dbReference type="PANTHER" id="PTHR40094">
    <property type="entry name" value="ALPHA-2-MACROGLOBULIN HOMOLOG"/>
    <property type="match status" value="1"/>
</dbReference>
<dbReference type="Pfam" id="PF17973">
    <property type="entry name" value="bMG10"/>
    <property type="match status" value="1"/>
</dbReference>
<name>H1HIU1_9BACT</name>
<dbReference type="PANTHER" id="PTHR40094:SF1">
    <property type="entry name" value="UBIQUITIN DOMAIN-CONTAINING PROTEIN"/>
    <property type="match status" value="1"/>
</dbReference>
<accession>H1HIU1</accession>
<dbReference type="Proteomes" id="UP000003167">
    <property type="component" value="Unassembled WGS sequence"/>
</dbReference>
<evidence type="ECO:0000313" key="3">
    <source>
        <dbReference type="EMBL" id="EHO74848.1"/>
    </source>
</evidence>
<dbReference type="SMART" id="SM01360">
    <property type="entry name" value="A2M"/>
    <property type="match status" value="1"/>
</dbReference>
<feature type="domain" description="Alpha-2-macroglobulin" evidence="2">
    <location>
        <begin position="1117"/>
        <end position="1207"/>
    </location>
</feature>
<dbReference type="HOGENOM" id="CLU_001849_0_0_10"/>
<dbReference type="PATRIC" id="fig|999422.3.peg.83"/>
<keyword evidence="4" id="KW-1185">Reference proteome</keyword>